<name>A0A2K1QP71_9PEZI</name>
<dbReference type="Pfam" id="PF00176">
    <property type="entry name" value="SNF2-rel_dom"/>
    <property type="match status" value="1"/>
</dbReference>
<feature type="region of interest" description="Disordered" evidence="4">
    <location>
        <begin position="1"/>
        <end position="34"/>
    </location>
</feature>
<gene>
    <name evidence="6" type="ORF">CAC42_4862</name>
</gene>
<feature type="compositionally biased region" description="Polar residues" evidence="4">
    <location>
        <begin position="1"/>
        <end position="21"/>
    </location>
</feature>
<dbReference type="GO" id="GO:0008094">
    <property type="term" value="F:ATP-dependent activity, acting on DNA"/>
    <property type="evidence" value="ECO:0007669"/>
    <property type="project" value="TreeGrafter"/>
</dbReference>
<accession>A0A2K1QP71</accession>
<sequence>MQSTALGFPNTPESLPCNSSSDEGRPRSTPQTKARRLGITALHSNSPWHQDQARCFLQNLNNFIPLGCLVGKPAATSNADAAEWTEIFQIPDGAGLQDWRLDLEEFISAGWIRVFITSNVSPSSPIVLRIHILAADTGHRFIRRYDKAARTRYVPWRLLIEAVDTSPQTWQGNATDRRHEAFDTWAAADKESLFWMFNNIPSPDPNPAQVDDMFRKQALIEMLDSTSNPRGMQTTLYPYQRRSAGLMLQRESESRLYLDPRFEMRTSPDGSKYYYNPRDFTFHRQPRRYEAGKGGILAETMGLGKTVMTLALIVSTRGFLPRVPVEHSQTKPRPITGTLTDMCIAAAQRHAIPWRNLLDDNQKEAETVKKLDEAAFTYEIPQIPVRFNRTTTMPPPKIKTMAATTIVVVPRNICSQWQSEIEKHLEPGALEVLVMDDLKKELPPADDLRQFDLILFSRNRFEQESRDGSDEQGRRFSKTPRACACPYIGATRTRDCTCLRTDDLYSSPLKKLHFLRIIIDEGHSFSSTTSLAALVAEKLVTADHRWVVSGTPAKDLLGVEMDAISSELDVDDMTEEQHRAALLDQRKDFDAKEDTQGAVKNLGSLISHFLQIKPWCGGQGEQPAMWEEYIYRHEDPRRKTYTAFSKALRQTLDAVVIKTRPEDVERDIELPPLVHETIKLEPSFYDKVTANLFTLVLTSNAVTSERTDRDYLFHKESAKARYELISNLRKSTFFWTGFSEADVVAAIETGTRYLEKEDTKCSAEDRTFLQECIAKARSIFESSGWKGMSATHELGLFAKDWPQESADNWTMEGTNPMLTGATQISDAQDYINSNIGLDDVGSNLTGEAIKAMVRANARGRQETETAKGSSKSALVKTGVPSSSVKGEPTKKRDASNKRSRPDVELLDSAPAKKKRRTSNPSLLQPSASPTSPTIPAGPPPTLPPSSPLLETSLVGTASAKTSHLLSEILAHHHDEKILIFYTSDNSAFYLSQCLDILHISHLIYARALNAATKSKWLVQFNNSPTDRVMLMDVAQAAFGLNLSAASRVYFINPVCRPGVEAQAVKRAHRIGQKREVRVQTLILRGTVEEGMWERSRRMSRDEHRSVRMLEDDEGVRGVVQGAKLLDLGDGGDGGWEKVALLGREERIFARQGWEEWGEGKWRKRCERGRREREREKEGRVEVMGRATIDAAASRKVMVGVEPAIKDVQTNKRKRRRKRAGDDGAEPEGPKAEAGKRNMEHKREVNISESPKREVVIEIPVLEMPMKKKKTVGFAIDDPVVGGSSTEKAFVAEGRTVVEADE</sequence>
<dbReference type="InterPro" id="IPR001650">
    <property type="entry name" value="Helicase_C-like"/>
</dbReference>
<dbReference type="CDD" id="cd18793">
    <property type="entry name" value="SF2_C_SNF"/>
    <property type="match status" value="1"/>
</dbReference>
<evidence type="ECO:0000256" key="2">
    <source>
        <dbReference type="ARBA" id="ARBA00022801"/>
    </source>
</evidence>
<protein>
    <submittedName>
        <fullName evidence="6">F-box protein</fullName>
    </submittedName>
</protein>
<evidence type="ECO:0000256" key="3">
    <source>
        <dbReference type="ARBA" id="ARBA00022840"/>
    </source>
</evidence>
<dbReference type="STRING" id="2082308.A0A2K1QP71"/>
<dbReference type="Gene3D" id="3.40.50.300">
    <property type="entry name" value="P-loop containing nucleotide triphosphate hydrolases"/>
    <property type="match status" value="1"/>
</dbReference>
<dbReference type="InterPro" id="IPR049730">
    <property type="entry name" value="SNF2/RAD54-like_C"/>
</dbReference>
<keyword evidence="1" id="KW-0547">Nucleotide-binding</keyword>
<feature type="domain" description="Helicase ATP-binding" evidence="5">
    <location>
        <begin position="232"/>
        <end position="586"/>
    </location>
</feature>
<dbReference type="GO" id="GO:0016787">
    <property type="term" value="F:hydrolase activity"/>
    <property type="evidence" value="ECO:0007669"/>
    <property type="project" value="UniProtKB-KW"/>
</dbReference>
<feature type="region of interest" description="Disordered" evidence="4">
    <location>
        <begin position="859"/>
        <end position="947"/>
    </location>
</feature>
<dbReference type="PANTHER" id="PTHR45626">
    <property type="entry name" value="TRANSCRIPTION TERMINATION FACTOR 2-RELATED"/>
    <property type="match status" value="1"/>
</dbReference>
<dbReference type="InterPro" id="IPR014001">
    <property type="entry name" value="Helicase_ATP-bd"/>
</dbReference>
<dbReference type="PANTHER" id="PTHR45626:SF51">
    <property type="entry name" value="SNF2-RELATED DOMAIN-CONTAINING PROTEIN"/>
    <property type="match status" value="1"/>
</dbReference>
<evidence type="ECO:0000259" key="5">
    <source>
        <dbReference type="SMART" id="SM00487"/>
    </source>
</evidence>
<feature type="compositionally biased region" description="Pro residues" evidence="4">
    <location>
        <begin position="935"/>
        <end position="946"/>
    </location>
</feature>
<proteinExistence type="predicted"/>
<keyword evidence="7" id="KW-1185">Reference proteome</keyword>
<dbReference type="InParanoid" id="A0A2K1QP71"/>
<organism evidence="6 7">
    <name type="scientific">Sphaceloma murrayae</name>
    <dbReference type="NCBI Taxonomy" id="2082308"/>
    <lineage>
        <taxon>Eukaryota</taxon>
        <taxon>Fungi</taxon>
        <taxon>Dikarya</taxon>
        <taxon>Ascomycota</taxon>
        <taxon>Pezizomycotina</taxon>
        <taxon>Dothideomycetes</taxon>
        <taxon>Dothideomycetidae</taxon>
        <taxon>Myriangiales</taxon>
        <taxon>Elsinoaceae</taxon>
        <taxon>Sphaceloma</taxon>
    </lineage>
</organism>
<dbReference type="EMBL" id="NKHZ01000055">
    <property type="protein sequence ID" value="PNS16898.1"/>
    <property type="molecule type" value="Genomic_DNA"/>
</dbReference>
<dbReference type="InterPro" id="IPR050628">
    <property type="entry name" value="SNF2_RAD54_helicase_TF"/>
</dbReference>
<evidence type="ECO:0000313" key="7">
    <source>
        <dbReference type="Proteomes" id="UP000243797"/>
    </source>
</evidence>
<dbReference type="Proteomes" id="UP000243797">
    <property type="component" value="Unassembled WGS sequence"/>
</dbReference>
<reference evidence="6 7" key="1">
    <citation type="submission" date="2017-06" db="EMBL/GenBank/DDBJ databases">
        <title>Draft genome sequence of a variant of Elsinoe murrayae.</title>
        <authorList>
            <person name="Cheng Q."/>
        </authorList>
    </citation>
    <scope>NUCLEOTIDE SEQUENCE [LARGE SCALE GENOMIC DNA]</scope>
    <source>
        <strain evidence="6 7">CQ-2017a</strain>
    </source>
</reference>
<feature type="compositionally biased region" description="Basic and acidic residues" evidence="4">
    <location>
        <begin position="887"/>
        <end position="903"/>
    </location>
</feature>
<dbReference type="Gene3D" id="3.40.50.10810">
    <property type="entry name" value="Tandem AAA-ATPase domain"/>
    <property type="match status" value="2"/>
</dbReference>
<feature type="compositionally biased region" description="Basic and acidic residues" evidence="4">
    <location>
        <begin position="1227"/>
        <end position="1248"/>
    </location>
</feature>
<dbReference type="SUPFAM" id="SSF52540">
    <property type="entry name" value="P-loop containing nucleoside triphosphate hydrolases"/>
    <property type="match status" value="2"/>
</dbReference>
<dbReference type="GO" id="GO:0005634">
    <property type="term" value="C:nucleus"/>
    <property type="evidence" value="ECO:0007669"/>
    <property type="project" value="TreeGrafter"/>
</dbReference>
<evidence type="ECO:0000313" key="6">
    <source>
        <dbReference type="EMBL" id="PNS16898.1"/>
    </source>
</evidence>
<dbReference type="GO" id="GO:0005524">
    <property type="term" value="F:ATP binding"/>
    <property type="evidence" value="ECO:0007669"/>
    <property type="project" value="UniProtKB-KW"/>
</dbReference>
<dbReference type="InterPro" id="IPR027417">
    <property type="entry name" value="P-loop_NTPase"/>
</dbReference>
<dbReference type="OrthoDB" id="2801544at2759"/>
<evidence type="ECO:0000256" key="1">
    <source>
        <dbReference type="ARBA" id="ARBA00022741"/>
    </source>
</evidence>
<comment type="caution">
    <text evidence="6">The sequence shown here is derived from an EMBL/GenBank/DDBJ whole genome shotgun (WGS) entry which is preliminary data.</text>
</comment>
<dbReference type="InterPro" id="IPR038718">
    <property type="entry name" value="SNF2-like_sf"/>
</dbReference>
<dbReference type="Pfam" id="PF00271">
    <property type="entry name" value="Helicase_C"/>
    <property type="match status" value="1"/>
</dbReference>
<dbReference type="GO" id="GO:0006281">
    <property type="term" value="P:DNA repair"/>
    <property type="evidence" value="ECO:0007669"/>
    <property type="project" value="TreeGrafter"/>
</dbReference>
<dbReference type="SMART" id="SM00487">
    <property type="entry name" value="DEXDc"/>
    <property type="match status" value="1"/>
</dbReference>
<keyword evidence="2" id="KW-0378">Hydrolase</keyword>
<keyword evidence="3" id="KW-0067">ATP-binding</keyword>
<feature type="region of interest" description="Disordered" evidence="4">
    <location>
        <begin position="1203"/>
        <end position="1248"/>
    </location>
</feature>
<evidence type="ECO:0000256" key="4">
    <source>
        <dbReference type="SAM" id="MobiDB-lite"/>
    </source>
</evidence>
<dbReference type="InterPro" id="IPR000330">
    <property type="entry name" value="SNF2_N"/>
</dbReference>
<feature type="compositionally biased region" description="Low complexity" evidence="4">
    <location>
        <begin position="925"/>
        <end position="934"/>
    </location>
</feature>